<protein>
    <recommendedName>
        <fullName evidence="2">histidine kinase</fullName>
        <ecNumber evidence="2">2.7.13.3</ecNumber>
    </recommendedName>
</protein>
<dbReference type="SUPFAM" id="SSF47384">
    <property type="entry name" value="Homodimeric domain of signal transducing histidine kinase"/>
    <property type="match status" value="1"/>
</dbReference>
<dbReference type="PANTHER" id="PTHR43547:SF2">
    <property type="entry name" value="HYBRID SIGNAL TRANSDUCTION HISTIDINE KINASE C"/>
    <property type="match status" value="1"/>
</dbReference>
<evidence type="ECO:0000313" key="9">
    <source>
        <dbReference type="Proteomes" id="UP000055590"/>
    </source>
</evidence>
<dbReference type="EMBL" id="CP012332">
    <property type="protein sequence ID" value="AKU90553.1"/>
    <property type="molecule type" value="Genomic_DNA"/>
</dbReference>
<evidence type="ECO:0000256" key="6">
    <source>
        <dbReference type="SAM" id="Coils"/>
    </source>
</evidence>
<dbReference type="Pfam" id="PF02518">
    <property type="entry name" value="HATPase_c"/>
    <property type="match status" value="1"/>
</dbReference>
<sequence length="558" mass="61121">MQMSGVTPRLRRLELEALLEITEAATSHLDLEELLHVVVNRIAAVVPVDRCSVILADQGSNQALVMASHDVPELRRLPIDLLRYPELQRAIESRSPVMIDDVRSDPVMAEVRPLLETVPVSSLAIAPLVSKGDAYGVLYLRLARDRAFGPDEQAFVRAAASIIANSVRNARLHTSVRQRRDELEAAYEERYRELDAANEQLRETSRLKDELLAICSHDVRAPLNVLLGHTRLLLSAGIEPGQRRSVEAIERQAMRVLQLVEQILETGRGRRESWQLSFASVDLAALVRRVVDDLTTLGAEGSVSLRSEGHDTLLAEVDESAIRQVLENLISNAIAHAPEGTAVEVEVSLDEAAGGRARIEVRDRGPGIAEAELPLVFERFRKGDKGAGFGLGLAIARELVEHHGGDIWVRARPEGGTSFVFAVPLRARRAGSEGDKRRLLVVAEDCEMRASLGERLRERYAVTLARTGGEGIARARALLPDAVLVDSDFPEGRATAFVQQLRSHPGLGETPVVYLGRTDLAQSVSLESVVDGRRGIFAAADDDLLPLLDELVTSRRVG</sequence>
<dbReference type="RefSeq" id="WP_050724988.1">
    <property type="nucleotide sequence ID" value="NZ_CP012332.1"/>
</dbReference>
<dbReference type="InterPro" id="IPR036890">
    <property type="entry name" value="HATPase_C_sf"/>
</dbReference>
<dbReference type="InterPro" id="IPR005467">
    <property type="entry name" value="His_kinase_dom"/>
</dbReference>
<keyword evidence="3" id="KW-0597">Phosphoprotein</keyword>
<dbReference type="GO" id="GO:0000155">
    <property type="term" value="F:phosphorelay sensor kinase activity"/>
    <property type="evidence" value="ECO:0007669"/>
    <property type="project" value="InterPro"/>
</dbReference>
<keyword evidence="9" id="KW-1185">Reference proteome</keyword>
<dbReference type="Gene3D" id="3.30.450.40">
    <property type="match status" value="1"/>
</dbReference>
<dbReference type="InterPro" id="IPR029016">
    <property type="entry name" value="GAF-like_dom_sf"/>
</dbReference>
<name>A0A0K1PAI7_9BACT</name>
<evidence type="ECO:0000256" key="1">
    <source>
        <dbReference type="ARBA" id="ARBA00000085"/>
    </source>
</evidence>
<dbReference type="SMART" id="SM00065">
    <property type="entry name" value="GAF"/>
    <property type="match status" value="1"/>
</dbReference>
<dbReference type="PATRIC" id="fig|1391653.3.peg.963"/>
<dbReference type="Gene3D" id="3.30.565.10">
    <property type="entry name" value="Histidine kinase-like ATPase, C-terminal domain"/>
    <property type="match status" value="1"/>
</dbReference>
<dbReference type="OrthoDB" id="5342753at2"/>
<dbReference type="CDD" id="cd00075">
    <property type="entry name" value="HATPase"/>
    <property type="match status" value="1"/>
</dbReference>
<evidence type="ECO:0000256" key="3">
    <source>
        <dbReference type="ARBA" id="ARBA00022553"/>
    </source>
</evidence>
<dbReference type="CDD" id="cd00082">
    <property type="entry name" value="HisKA"/>
    <property type="match status" value="1"/>
</dbReference>
<comment type="catalytic activity">
    <reaction evidence="1">
        <text>ATP + protein L-histidine = ADP + protein N-phospho-L-histidine.</text>
        <dbReference type="EC" id="2.7.13.3"/>
    </reaction>
</comment>
<dbReference type="KEGG" id="vin:AKJ08_0940"/>
<dbReference type="Proteomes" id="UP000055590">
    <property type="component" value="Chromosome"/>
</dbReference>
<dbReference type="SUPFAM" id="SSF55874">
    <property type="entry name" value="ATPase domain of HSP90 chaperone/DNA topoisomerase II/histidine kinase"/>
    <property type="match status" value="1"/>
</dbReference>
<dbReference type="SMART" id="SM00387">
    <property type="entry name" value="HATPase_c"/>
    <property type="match status" value="1"/>
</dbReference>
<evidence type="ECO:0000259" key="7">
    <source>
        <dbReference type="PROSITE" id="PS50109"/>
    </source>
</evidence>
<dbReference type="AlphaFoldDB" id="A0A0K1PAI7"/>
<dbReference type="InterPro" id="IPR003661">
    <property type="entry name" value="HisK_dim/P_dom"/>
</dbReference>
<dbReference type="InterPro" id="IPR011006">
    <property type="entry name" value="CheY-like_superfamily"/>
</dbReference>
<feature type="coiled-coil region" evidence="6">
    <location>
        <begin position="180"/>
        <end position="214"/>
    </location>
</feature>
<dbReference type="PANTHER" id="PTHR43547">
    <property type="entry name" value="TWO-COMPONENT HISTIDINE KINASE"/>
    <property type="match status" value="1"/>
</dbReference>
<dbReference type="InterPro" id="IPR004358">
    <property type="entry name" value="Sig_transdc_His_kin-like_C"/>
</dbReference>
<proteinExistence type="predicted"/>
<keyword evidence="5" id="KW-0418">Kinase</keyword>
<gene>
    <name evidence="8" type="ORF">AKJ08_0940</name>
</gene>
<dbReference type="Gene3D" id="3.40.50.2300">
    <property type="match status" value="1"/>
</dbReference>
<dbReference type="STRING" id="1391653.AKJ08_0940"/>
<feature type="domain" description="Histidine kinase" evidence="7">
    <location>
        <begin position="214"/>
        <end position="427"/>
    </location>
</feature>
<dbReference type="EC" id="2.7.13.3" evidence="2"/>
<reference evidence="8 9" key="1">
    <citation type="submission" date="2015-08" db="EMBL/GenBank/DDBJ databases">
        <authorList>
            <person name="Babu N.S."/>
            <person name="Beckwith C.J."/>
            <person name="Beseler K.G."/>
            <person name="Brison A."/>
            <person name="Carone J.V."/>
            <person name="Caskin T.P."/>
            <person name="Diamond M."/>
            <person name="Durham M.E."/>
            <person name="Foxe J.M."/>
            <person name="Go M."/>
            <person name="Henderson B.A."/>
            <person name="Jones I.B."/>
            <person name="McGettigan J.A."/>
            <person name="Micheletti S.J."/>
            <person name="Nasrallah M.E."/>
            <person name="Ortiz D."/>
            <person name="Piller C.R."/>
            <person name="Privatt S.R."/>
            <person name="Schneider S.L."/>
            <person name="Sharp S."/>
            <person name="Smith T.C."/>
            <person name="Stanton J.D."/>
            <person name="Ullery H.E."/>
            <person name="Wilson R.J."/>
            <person name="Serrano M.G."/>
            <person name="Buck G."/>
            <person name="Lee V."/>
            <person name="Wang Y."/>
            <person name="Carvalho R."/>
            <person name="Voegtly L."/>
            <person name="Shi R."/>
            <person name="Duckworth R."/>
            <person name="Johnson A."/>
            <person name="Loviza R."/>
            <person name="Walstead R."/>
            <person name="Shah Z."/>
            <person name="Kiflezghi M."/>
            <person name="Wade K."/>
            <person name="Ball S.L."/>
            <person name="Bradley K.W."/>
            <person name="Asai D.J."/>
            <person name="Bowman C.A."/>
            <person name="Russell D.A."/>
            <person name="Pope W.H."/>
            <person name="Jacobs-Sera D."/>
            <person name="Hendrix R.W."/>
            <person name="Hatfull G.F."/>
        </authorList>
    </citation>
    <scope>NUCLEOTIDE SEQUENCE [LARGE SCALE GENOMIC DNA]</scope>
    <source>
        <strain evidence="8 9">DSM 27710</strain>
    </source>
</reference>
<dbReference type="PRINTS" id="PR00344">
    <property type="entry name" value="BCTRLSENSOR"/>
</dbReference>
<dbReference type="Gene3D" id="1.10.287.130">
    <property type="match status" value="1"/>
</dbReference>
<keyword evidence="4" id="KW-0808">Transferase</keyword>
<keyword evidence="6" id="KW-0175">Coiled coil</keyword>
<accession>A0A0K1PAI7</accession>
<evidence type="ECO:0000256" key="4">
    <source>
        <dbReference type="ARBA" id="ARBA00022679"/>
    </source>
</evidence>
<dbReference type="Pfam" id="PF01590">
    <property type="entry name" value="GAF"/>
    <property type="match status" value="1"/>
</dbReference>
<dbReference type="PROSITE" id="PS50109">
    <property type="entry name" value="HIS_KIN"/>
    <property type="match status" value="1"/>
</dbReference>
<dbReference type="SUPFAM" id="SSF55781">
    <property type="entry name" value="GAF domain-like"/>
    <property type="match status" value="1"/>
</dbReference>
<organism evidence="8 9">
    <name type="scientific">Vulgatibacter incomptus</name>
    <dbReference type="NCBI Taxonomy" id="1391653"/>
    <lineage>
        <taxon>Bacteria</taxon>
        <taxon>Pseudomonadati</taxon>
        <taxon>Myxococcota</taxon>
        <taxon>Myxococcia</taxon>
        <taxon>Myxococcales</taxon>
        <taxon>Cystobacterineae</taxon>
        <taxon>Vulgatibacteraceae</taxon>
        <taxon>Vulgatibacter</taxon>
    </lineage>
</organism>
<dbReference type="SUPFAM" id="SSF52172">
    <property type="entry name" value="CheY-like"/>
    <property type="match status" value="1"/>
</dbReference>
<evidence type="ECO:0000313" key="8">
    <source>
        <dbReference type="EMBL" id="AKU90553.1"/>
    </source>
</evidence>
<dbReference type="InterPro" id="IPR003018">
    <property type="entry name" value="GAF"/>
</dbReference>
<dbReference type="FunFam" id="3.30.565.10:FF:000006">
    <property type="entry name" value="Sensor histidine kinase WalK"/>
    <property type="match status" value="1"/>
</dbReference>
<dbReference type="SMART" id="SM00388">
    <property type="entry name" value="HisKA"/>
    <property type="match status" value="1"/>
</dbReference>
<evidence type="ECO:0000256" key="2">
    <source>
        <dbReference type="ARBA" id="ARBA00012438"/>
    </source>
</evidence>
<dbReference type="InterPro" id="IPR003594">
    <property type="entry name" value="HATPase_dom"/>
</dbReference>
<dbReference type="InterPro" id="IPR036097">
    <property type="entry name" value="HisK_dim/P_sf"/>
</dbReference>
<dbReference type="Pfam" id="PF00512">
    <property type="entry name" value="HisKA"/>
    <property type="match status" value="1"/>
</dbReference>
<evidence type="ECO:0000256" key="5">
    <source>
        <dbReference type="ARBA" id="ARBA00022777"/>
    </source>
</evidence>